<sequence>MAHLSRPFTCPNSRNPGRLSMSLVTVVGKKATSKKKVVRLRIINKMKTALSLAIIRAAEVKNGKLVLDESPPREHLIHQGWTYTIYPKLEVYRMPYTELVPSVLQALNNMHQKIELLENDWAKKSFVSSFSLRCILRAEL</sequence>
<proteinExistence type="predicted"/>
<organism evidence="1 2">
    <name type="scientific">Gymnopus androsaceus JB14</name>
    <dbReference type="NCBI Taxonomy" id="1447944"/>
    <lineage>
        <taxon>Eukaryota</taxon>
        <taxon>Fungi</taxon>
        <taxon>Dikarya</taxon>
        <taxon>Basidiomycota</taxon>
        <taxon>Agaricomycotina</taxon>
        <taxon>Agaricomycetes</taxon>
        <taxon>Agaricomycetidae</taxon>
        <taxon>Agaricales</taxon>
        <taxon>Marasmiineae</taxon>
        <taxon>Omphalotaceae</taxon>
        <taxon>Gymnopus</taxon>
    </lineage>
</organism>
<gene>
    <name evidence="1" type="ORF">BT96DRAFT_812109</name>
</gene>
<evidence type="ECO:0000313" key="2">
    <source>
        <dbReference type="Proteomes" id="UP000799118"/>
    </source>
</evidence>
<accession>A0A6A4I4Z5</accession>
<dbReference type="Proteomes" id="UP000799118">
    <property type="component" value="Unassembled WGS sequence"/>
</dbReference>
<dbReference type="OrthoDB" id="3265918at2759"/>
<name>A0A6A4I4Z5_9AGAR</name>
<protein>
    <submittedName>
        <fullName evidence="1">Uncharacterized protein</fullName>
    </submittedName>
</protein>
<evidence type="ECO:0000313" key="1">
    <source>
        <dbReference type="EMBL" id="KAE9405571.1"/>
    </source>
</evidence>
<keyword evidence="2" id="KW-1185">Reference proteome</keyword>
<dbReference type="AlphaFoldDB" id="A0A6A4I4Z5"/>
<reference evidence="1" key="1">
    <citation type="journal article" date="2019" name="Environ. Microbiol.">
        <title>Fungal ecological strategies reflected in gene transcription - a case study of two litter decomposers.</title>
        <authorList>
            <person name="Barbi F."/>
            <person name="Kohler A."/>
            <person name="Barry K."/>
            <person name="Baskaran P."/>
            <person name="Daum C."/>
            <person name="Fauchery L."/>
            <person name="Ihrmark K."/>
            <person name="Kuo A."/>
            <person name="LaButti K."/>
            <person name="Lipzen A."/>
            <person name="Morin E."/>
            <person name="Grigoriev I.V."/>
            <person name="Henrissat B."/>
            <person name="Lindahl B."/>
            <person name="Martin F."/>
        </authorList>
    </citation>
    <scope>NUCLEOTIDE SEQUENCE</scope>
    <source>
        <strain evidence="1">JB14</strain>
    </source>
</reference>
<dbReference type="EMBL" id="ML769408">
    <property type="protein sequence ID" value="KAE9405571.1"/>
    <property type="molecule type" value="Genomic_DNA"/>
</dbReference>